<evidence type="ECO:0000313" key="4">
    <source>
        <dbReference type="Proteomes" id="UP000008631"/>
    </source>
</evidence>
<dbReference type="RefSeq" id="WP_013563238.1">
    <property type="nucleotide sequence ID" value="NC_014962.1"/>
</dbReference>
<dbReference type="KEGG" id="ipa:Isop_0354"/>
<dbReference type="InParanoid" id="E8QXX0"/>
<feature type="compositionally biased region" description="Low complexity" evidence="1">
    <location>
        <begin position="858"/>
        <end position="868"/>
    </location>
</feature>
<feature type="region of interest" description="Disordered" evidence="1">
    <location>
        <begin position="1"/>
        <end position="31"/>
    </location>
</feature>
<feature type="compositionally biased region" description="Low complexity" evidence="1">
    <location>
        <begin position="569"/>
        <end position="593"/>
    </location>
</feature>
<organism evidence="3 4">
    <name type="scientific">Isosphaera pallida (strain ATCC 43644 / DSM 9630 / IS1B)</name>
    <dbReference type="NCBI Taxonomy" id="575540"/>
    <lineage>
        <taxon>Bacteria</taxon>
        <taxon>Pseudomonadati</taxon>
        <taxon>Planctomycetota</taxon>
        <taxon>Planctomycetia</taxon>
        <taxon>Isosphaerales</taxon>
        <taxon>Isosphaeraceae</taxon>
        <taxon>Isosphaera</taxon>
    </lineage>
</organism>
<protein>
    <submittedName>
        <fullName evidence="3">Uncharacterized protein</fullName>
    </submittedName>
</protein>
<keyword evidence="2" id="KW-1133">Transmembrane helix</keyword>
<evidence type="ECO:0000313" key="3">
    <source>
        <dbReference type="EMBL" id="ADV60949.1"/>
    </source>
</evidence>
<reference key="1">
    <citation type="submission" date="2010-11" db="EMBL/GenBank/DDBJ databases">
        <title>The complete sequence of chromosome of Isophaera pallida ATCC 43644.</title>
        <authorList>
            <consortium name="US DOE Joint Genome Institute (JGI-PGF)"/>
            <person name="Lucas S."/>
            <person name="Copeland A."/>
            <person name="Lapidus A."/>
            <person name="Bruce D."/>
            <person name="Goodwin L."/>
            <person name="Pitluck S."/>
            <person name="Kyrpides N."/>
            <person name="Mavromatis K."/>
            <person name="Pagani I."/>
            <person name="Ivanova N."/>
            <person name="Saunders E."/>
            <person name="Brettin T."/>
            <person name="Detter J.C."/>
            <person name="Han C."/>
            <person name="Tapia R."/>
            <person name="Land M."/>
            <person name="Hauser L."/>
            <person name="Markowitz V."/>
            <person name="Cheng J.-F."/>
            <person name="Hugenholtz P."/>
            <person name="Woyke T."/>
            <person name="Wu D."/>
            <person name="Eisen J.A."/>
        </authorList>
    </citation>
    <scope>NUCLEOTIDE SEQUENCE</scope>
    <source>
        <strain>ATCC 43644</strain>
    </source>
</reference>
<evidence type="ECO:0000256" key="2">
    <source>
        <dbReference type="SAM" id="Phobius"/>
    </source>
</evidence>
<keyword evidence="2" id="KW-0472">Membrane</keyword>
<gene>
    <name evidence="3" type="ordered locus">Isop_0354</name>
</gene>
<dbReference type="Proteomes" id="UP000008631">
    <property type="component" value="Chromosome"/>
</dbReference>
<dbReference type="eggNOG" id="COG3164">
    <property type="taxonomic scope" value="Bacteria"/>
</dbReference>
<name>E8QXX0_ISOPI</name>
<feature type="region of interest" description="Disordered" evidence="1">
    <location>
        <begin position="843"/>
        <end position="868"/>
    </location>
</feature>
<accession>E8QXX0</accession>
<reference evidence="3 4" key="2">
    <citation type="journal article" date="2011" name="Stand. Genomic Sci.">
        <title>Complete genome sequence of Isosphaera pallida type strain (IS1B).</title>
        <authorList>
            <consortium name="US DOE Joint Genome Institute (JGI-PGF)"/>
            <person name="Goker M."/>
            <person name="Cleland D."/>
            <person name="Saunders E."/>
            <person name="Lapidus A."/>
            <person name="Nolan M."/>
            <person name="Lucas S."/>
            <person name="Hammon N."/>
            <person name="Deshpande S."/>
            <person name="Cheng J.F."/>
            <person name="Tapia R."/>
            <person name="Han C."/>
            <person name="Goodwin L."/>
            <person name="Pitluck S."/>
            <person name="Liolios K."/>
            <person name="Pagani I."/>
            <person name="Ivanova N."/>
            <person name="Mavromatis K."/>
            <person name="Pati A."/>
            <person name="Chen A."/>
            <person name="Palaniappan K."/>
            <person name="Land M."/>
            <person name="Hauser L."/>
            <person name="Chang Y.J."/>
            <person name="Jeffries C.D."/>
            <person name="Detter J.C."/>
            <person name="Beck B."/>
            <person name="Woyke T."/>
            <person name="Bristow J."/>
            <person name="Eisen J.A."/>
            <person name="Markowitz V."/>
            <person name="Hugenholtz P."/>
            <person name="Kyrpides N.C."/>
            <person name="Klenk H.P."/>
        </authorList>
    </citation>
    <scope>NUCLEOTIDE SEQUENCE [LARGE SCALE GENOMIC DNA]</scope>
    <source>
        <strain evidence="4">ATCC 43644 / DSM 9630 / IS1B</strain>
    </source>
</reference>
<keyword evidence="4" id="KW-1185">Reference proteome</keyword>
<feature type="transmembrane region" description="Helical" evidence="2">
    <location>
        <begin position="35"/>
        <end position="58"/>
    </location>
</feature>
<feature type="compositionally biased region" description="Basic and acidic residues" evidence="1">
    <location>
        <begin position="1"/>
        <end position="14"/>
    </location>
</feature>
<dbReference type="EMBL" id="CP002353">
    <property type="protein sequence ID" value="ADV60949.1"/>
    <property type="molecule type" value="Genomic_DNA"/>
</dbReference>
<sequence>MSSSHDRGPSHAHDTPPPPRGSGPPRSHRRRGRRIAAVLAATTILVVVGLVVVALVMVPDWIARRIEAQIDARVRLDGWWIGPNGVGLTNLILEPLTPPVDAQDGDRIVAVDSIALQGRWGDLLAGRLSSTVLTLSGVKTTLRFDEEGHLLSPLPAFRESLDPQTDFTPPALIRLERADLTLIQGSRSEHFQPVALEATPGPRGWSLVGGLENERLGTWTLDGFINEDFSTIRLTARGRSLPLHRIYPTLPLAPPEIWDDFQPLSSLQSMLLEIVWDGSDGDAAGGENQGELSYRIEADLTESSWSFPRAAMTGRARDGGLLITPTTIELRSVTLDTLGGQLKVGGTLDLSRNPSPGTVRLSAINLDLQRVPDTWGLERFATSGRLSGEATVKLLWDDQGFDFTGSQGQAEIRNALIQNTPVRNLRVTLTAKDRQLTFDQGQTAPIASGEGWFLRLPETVQTQIKLDKVDLGRLARIAAGVGLDPGLAIQGRVSVEAKAVIPLRDLGDWTRYGLDGSIRLIEGQFDDLKLGPVTARVKLNDGLLELDDVVGTILDDHTQPNHTPHHTNIHINTDNNPRTNTDTNTNAEANAATQDREPPRNGFRVAIRASLKPNGRATIDLATRETPLPPGFLPGFTGRVSMIGQGSAPMTSLSNPSAWQAALEIKDANVSPPSLLASWTRQPLNAAAKLRLDQGQLVLEQARVLWAGQPLNGSGELGLTAPYNFTLRLTLTDWDVPRLAAQLAPQLAARRPEGQISATVDLTGQLDPPLVTTQGRALATQARLEGRALGPVSVAWRPLERVVENANPGTPATIASENLDPARSLAIEAELLGASWSLTAGPIATASKPDGEAPPRLDPAAAPASSPSPRWWSLVGTFRNLDVSRVALMARGDPPPHAGVTSAPLAGIASGSFRLVTDGGLPKGRLRIVANPLQFDALTLRAVDLNAVLSSDSLRYELSGDTLQGRFELRGDLPFNAEDAALALDGPKTASIRASELALGELLAVTGQSEILRKLTGRVNVAANLHLDLQTLSVRTGTVAEARDLGWDGSPPLGWIRATARSSPDRWRLDPLVGQFAGGKLVGNGEGNQRADGVWMNRLDLTLNQGDLSQLMTAFVDPSWGNRVKGRVNLDVRSRSVGSTWTGNGFVEAPQTRIASFPLNNARIEFDWRLGLEMVPPPLQITARRFAGSLAGGSVVGDFDWRSSGLPQSQSLDLNARFTEMNLAVLARSLPELPGNASGVLNGTLKLKQANERLSGDLNAELRQAMLFELPVFSQISDRVGLNRVGVFERGRLTSRIVTNGLLVESLELQGPVVQMAVTGTVGFDRRLDLEVLVSNNQIVTELSRVLIPRLPVINRLAGEGVGVLDNIIGVLSEQLLKFRVTGTLDDPRVTPDPTIRVTPRAARFFSELLNLPRNLIPLP</sequence>
<feature type="region of interest" description="Disordered" evidence="1">
    <location>
        <begin position="559"/>
        <end position="602"/>
    </location>
</feature>
<dbReference type="HOGENOM" id="CLU_253114_0_0_0"/>
<dbReference type="OrthoDB" id="223541at2"/>
<proteinExistence type="predicted"/>
<keyword evidence="2" id="KW-0812">Transmembrane</keyword>
<evidence type="ECO:0000256" key="1">
    <source>
        <dbReference type="SAM" id="MobiDB-lite"/>
    </source>
</evidence>